<comment type="caution">
    <text evidence="1">The sequence shown here is derived from an EMBL/GenBank/DDBJ whole genome shotgun (WGS) entry which is preliminary data.</text>
</comment>
<evidence type="ECO:0000313" key="1">
    <source>
        <dbReference type="EMBL" id="RON16061.1"/>
    </source>
</evidence>
<protein>
    <submittedName>
        <fullName evidence="1">Uncharacterized protein</fullName>
    </submittedName>
</protein>
<evidence type="ECO:0000313" key="2">
    <source>
        <dbReference type="Proteomes" id="UP000284002"/>
    </source>
</evidence>
<dbReference type="RefSeq" id="WP_123358263.1">
    <property type="nucleotide sequence ID" value="NZ_MOBM01000014.1"/>
</dbReference>
<reference evidence="1 2" key="1">
    <citation type="submission" date="2016-10" db="EMBL/GenBank/DDBJ databases">
        <title>Comparative genome analysis of multiple Pseudomonas spp. focuses on biocontrol and plant growth promoting traits.</title>
        <authorList>
            <person name="Tao X.-Y."/>
            <person name="Taylor C.G."/>
        </authorList>
    </citation>
    <scope>NUCLEOTIDE SEQUENCE [LARGE SCALE GENOMIC DNA]</scope>
    <source>
        <strain evidence="1 2">36C6</strain>
    </source>
</reference>
<gene>
    <name evidence="1" type="ORF">BK662_11575</name>
</gene>
<organism evidence="1 2">
    <name type="scientific">Pseudomonas frederiksbergensis</name>
    <dbReference type="NCBI Taxonomy" id="104087"/>
    <lineage>
        <taxon>Bacteria</taxon>
        <taxon>Pseudomonadati</taxon>
        <taxon>Pseudomonadota</taxon>
        <taxon>Gammaproteobacteria</taxon>
        <taxon>Pseudomonadales</taxon>
        <taxon>Pseudomonadaceae</taxon>
        <taxon>Pseudomonas</taxon>
    </lineage>
</organism>
<accession>A0A423HS73</accession>
<sequence length="80" mass="8588">MKSVRLFNVAGGQSVLVLELPRRQGLSEARVVVKAASQNKVHDLHFNEPADCAAFVHSFNQKNAGMAVARLLQGGGSRVC</sequence>
<dbReference type="Proteomes" id="UP000284002">
    <property type="component" value="Unassembled WGS sequence"/>
</dbReference>
<dbReference type="EMBL" id="MOBM01000014">
    <property type="protein sequence ID" value="RON16061.1"/>
    <property type="molecule type" value="Genomic_DNA"/>
</dbReference>
<name>A0A423HS73_9PSED</name>
<dbReference type="AlphaFoldDB" id="A0A423HS73"/>
<proteinExistence type="predicted"/>